<evidence type="ECO:0000256" key="4">
    <source>
        <dbReference type="SAM" id="MobiDB-lite"/>
    </source>
</evidence>
<name>A0ABU8LZH8_9PSEU</name>
<dbReference type="Pfam" id="PF04055">
    <property type="entry name" value="Radical_SAM"/>
    <property type="match status" value="1"/>
</dbReference>
<keyword evidence="3" id="KW-0411">Iron-sulfur</keyword>
<feature type="compositionally biased region" description="Gly residues" evidence="4">
    <location>
        <begin position="501"/>
        <end position="510"/>
    </location>
</feature>
<dbReference type="PROSITE" id="PS50817">
    <property type="entry name" value="INTEIN_N_TER"/>
    <property type="match status" value="1"/>
</dbReference>
<protein>
    <submittedName>
        <fullName evidence="6">Rv2578c family radical SAM protein</fullName>
    </submittedName>
</protein>
<keyword evidence="2" id="KW-0408">Iron</keyword>
<feature type="region of interest" description="Disordered" evidence="4">
    <location>
        <begin position="501"/>
        <end position="530"/>
    </location>
</feature>
<dbReference type="InterPro" id="IPR003587">
    <property type="entry name" value="Hint_dom_N"/>
</dbReference>
<dbReference type="PROSITE" id="PS51918">
    <property type="entry name" value="RADICAL_SAM"/>
    <property type="match status" value="1"/>
</dbReference>
<keyword evidence="7" id="KW-1185">Reference proteome</keyword>
<reference evidence="6 7" key="1">
    <citation type="submission" date="2024-03" db="EMBL/GenBank/DDBJ databases">
        <title>Actinomycetospora sp. OC33-EN07, a novel actinomycete isolated from wild orchid (Aerides multiflora).</title>
        <authorList>
            <person name="Suriyachadkun C."/>
        </authorList>
    </citation>
    <scope>NUCLEOTIDE SEQUENCE [LARGE SCALE GENOMIC DNA]</scope>
    <source>
        <strain evidence="6 7">OC33-EN07</strain>
    </source>
</reference>
<dbReference type="InterPro" id="IPR006141">
    <property type="entry name" value="Intein_N"/>
</dbReference>
<feature type="domain" description="Radical SAM core" evidence="5">
    <location>
        <begin position="248"/>
        <end position="488"/>
    </location>
</feature>
<comment type="caution">
    <text evidence="6">The sequence shown here is derived from an EMBL/GenBank/DDBJ whole genome shotgun (WGS) entry which is preliminary data.</text>
</comment>
<dbReference type="Proteomes" id="UP001369736">
    <property type="component" value="Unassembled WGS sequence"/>
</dbReference>
<dbReference type="InterPro" id="IPR030934">
    <property type="entry name" value="Intein_C"/>
</dbReference>
<dbReference type="InterPro" id="IPR006638">
    <property type="entry name" value="Elp3/MiaA/NifB-like_rSAM"/>
</dbReference>
<evidence type="ECO:0000256" key="1">
    <source>
        <dbReference type="ARBA" id="ARBA00022723"/>
    </source>
</evidence>
<dbReference type="CDD" id="cd00081">
    <property type="entry name" value="Hint"/>
    <property type="match status" value="1"/>
</dbReference>
<dbReference type="PANTHER" id="PTHR43432:SF3">
    <property type="entry name" value="SLR0285 PROTEIN"/>
    <property type="match status" value="1"/>
</dbReference>
<dbReference type="InterPro" id="IPR007197">
    <property type="entry name" value="rSAM"/>
</dbReference>
<dbReference type="InterPro" id="IPR036844">
    <property type="entry name" value="Hint_dom_sf"/>
</dbReference>
<evidence type="ECO:0000313" key="7">
    <source>
        <dbReference type="Proteomes" id="UP001369736"/>
    </source>
</evidence>
<keyword evidence="1" id="KW-0479">Metal-binding</keyword>
<dbReference type="SMART" id="SM00729">
    <property type="entry name" value="Elp3"/>
    <property type="match status" value="1"/>
</dbReference>
<dbReference type="Gene3D" id="3.80.30.30">
    <property type="match status" value="1"/>
</dbReference>
<organism evidence="6 7">
    <name type="scientific">Actinomycetospora flava</name>
    <dbReference type="NCBI Taxonomy" id="3129232"/>
    <lineage>
        <taxon>Bacteria</taxon>
        <taxon>Bacillati</taxon>
        <taxon>Actinomycetota</taxon>
        <taxon>Actinomycetes</taxon>
        <taxon>Pseudonocardiales</taxon>
        <taxon>Pseudonocardiaceae</taxon>
        <taxon>Actinomycetospora</taxon>
    </lineage>
</organism>
<dbReference type="NCBIfam" id="NF038135">
    <property type="entry name" value="rSAM_Rv2578c"/>
    <property type="match status" value="1"/>
</dbReference>
<dbReference type="PANTHER" id="PTHR43432">
    <property type="entry name" value="SLR0285 PROTEIN"/>
    <property type="match status" value="1"/>
</dbReference>
<evidence type="ECO:0000256" key="3">
    <source>
        <dbReference type="ARBA" id="ARBA00023014"/>
    </source>
</evidence>
<dbReference type="SMART" id="SM00306">
    <property type="entry name" value="HintN"/>
    <property type="match status" value="1"/>
</dbReference>
<dbReference type="PROSITE" id="PS50818">
    <property type="entry name" value="INTEIN_C_TER"/>
    <property type="match status" value="1"/>
</dbReference>
<dbReference type="InterPro" id="IPR040086">
    <property type="entry name" value="MJ0683-like"/>
</dbReference>
<accession>A0ABU8LZH8</accession>
<dbReference type="InterPro" id="IPR058240">
    <property type="entry name" value="rSAM_sf"/>
</dbReference>
<sequence>MMVARAAVARTSNTCSNERVRWEAQKVAGGPEELPGMPALKGLVRSVRTPEFAGITFHEVRARSVLNRVPGQSPMPFSWTVNPYRGCSHACTYCLGPDTPVLMVDGTSVRLADVRVGDLVVGTAMRGGVRSLVPTPVHDAWTTTKPAWRVRLLDGTTLVASADHRFLTPRGWVHVRPEGCEGGVGEERPHLRVGDALVGAETLADEAFRRPGTPPVAPAPPGDVPGGRVVTAVEELPGEHALADLTTGTGDFVADGVVSHNCFARNTHTYLDLDAGDDFDRQVVVKLNAPEVLARELRAPRWSREHVAMGTNTDPYQRAEGRYALMPGIIRALGGSGTPFSILTKGTLLARDLPELAAAARDVPVGVGVSLALLDPELHRRVEPGTPTPRARLDLVRRIRDAGLPCGVFVAPVLPGLTDTDEALDALLAAIADAGANGATVLALHLRPGTREWFHAWLAREHPGLLERYAALYRRGAYVDVAYRRDLAARVGPLLERHGLTGGGHAMGGRQGEESPDSWPAGSVPDVPRKLVEEAPAEQLSLL</sequence>
<evidence type="ECO:0000259" key="5">
    <source>
        <dbReference type="PROSITE" id="PS51918"/>
    </source>
</evidence>
<dbReference type="Gene3D" id="2.170.16.10">
    <property type="entry name" value="Hedgehog/Intein (Hint) domain"/>
    <property type="match status" value="1"/>
</dbReference>
<dbReference type="SUPFAM" id="SSF51294">
    <property type="entry name" value="Hedgehog/intein (Hint) domain"/>
    <property type="match status" value="1"/>
</dbReference>
<dbReference type="CDD" id="cd01335">
    <property type="entry name" value="Radical_SAM"/>
    <property type="match status" value="1"/>
</dbReference>
<evidence type="ECO:0000256" key="2">
    <source>
        <dbReference type="ARBA" id="ARBA00023004"/>
    </source>
</evidence>
<dbReference type="SUPFAM" id="SSF102114">
    <property type="entry name" value="Radical SAM enzymes"/>
    <property type="match status" value="1"/>
</dbReference>
<evidence type="ECO:0000313" key="6">
    <source>
        <dbReference type="EMBL" id="MEJ2859762.1"/>
    </source>
</evidence>
<gene>
    <name evidence="6" type="ORF">WCD58_01265</name>
</gene>
<proteinExistence type="predicted"/>
<dbReference type="EMBL" id="JBBEGM010000001">
    <property type="protein sequence ID" value="MEJ2859762.1"/>
    <property type="molecule type" value="Genomic_DNA"/>
</dbReference>